<dbReference type="EMBL" id="RQTK01000368">
    <property type="protein sequence ID" value="RUS80885.1"/>
    <property type="molecule type" value="Genomic_DNA"/>
</dbReference>
<evidence type="ECO:0000313" key="3">
    <source>
        <dbReference type="Proteomes" id="UP000271974"/>
    </source>
</evidence>
<feature type="compositionally biased region" description="Low complexity" evidence="1">
    <location>
        <begin position="29"/>
        <end position="81"/>
    </location>
</feature>
<organism evidence="2 3">
    <name type="scientific">Elysia chlorotica</name>
    <name type="common">Eastern emerald elysia</name>
    <name type="synonym">Sea slug</name>
    <dbReference type="NCBI Taxonomy" id="188477"/>
    <lineage>
        <taxon>Eukaryota</taxon>
        <taxon>Metazoa</taxon>
        <taxon>Spiralia</taxon>
        <taxon>Lophotrochozoa</taxon>
        <taxon>Mollusca</taxon>
        <taxon>Gastropoda</taxon>
        <taxon>Heterobranchia</taxon>
        <taxon>Euthyneura</taxon>
        <taxon>Panpulmonata</taxon>
        <taxon>Sacoglossa</taxon>
        <taxon>Placobranchoidea</taxon>
        <taxon>Plakobranchidae</taxon>
        <taxon>Elysia</taxon>
    </lineage>
</organism>
<gene>
    <name evidence="2" type="ORF">EGW08_011356</name>
</gene>
<feature type="non-terminal residue" evidence="2">
    <location>
        <position position="240"/>
    </location>
</feature>
<sequence length="240" mass="25200">MADSNSGENSPISRDLELSDPGQKLLRPSDSTSAAASASSSKTSYSSSSFSSSSSSSFSVSSSSSQSQCSSSSASSATSQSTVKYRTSMLYAEDPGPVRRKSLDLGKSTEPDAPGRRRHNTDMDEMEEELMRPVADGEDAVLGESASSLSSTQSSSGEASPSQAAIQRIASSSSLRKSGASDPYKALERSQSDASLMRDLILLDAEDVHLTAAESSSGQNISECNRVYLDLSRAEAFEKV</sequence>
<dbReference type="Proteomes" id="UP000271974">
    <property type="component" value="Unassembled WGS sequence"/>
</dbReference>
<evidence type="ECO:0000313" key="2">
    <source>
        <dbReference type="EMBL" id="RUS80885.1"/>
    </source>
</evidence>
<feature type="region of interest" description="Disordered" evidence="1">
    <location>
        <begin position="1"/>
        <end position="191"/>
    </location>
</feature>
<dbReference type="OrthoDB" id="10622740at2759"/>
<evidence type="ECO:0000256" key="1">
    <source>
        <dbReference type="SAM" id="MobiDB-lite"/>
    </source>
</evidence>
<dbReference type="AlphaFoldDB" id="A0A3S1B6C0"/>
<keyword evidence="3" id="KW-1185">Reference proteome</keyword>
<feature type="compositionally biased region" description="Low complexity" evidence="1">
    <location>
        <begin position="142"/>
        <end position="181"/>
    </location>
</feature>
<name>A0A3S1B6C0_ELYCH</name>
<feature type="compositionally biased region" description="Basic and acidic residues" evidence="1">
    <location>
        <begin position="101"/>
        <end position="115"/>
    </location>
</feature>
<protein>
    <submittedName>
        <fullName evidence="2">Uncharacterized protein</fullName>
    </submittedName>
</protein>
<feature type="compositionally biased region" description="Polar residues" evidence="1">
    <location>
        <begin position="1"/>
        <end position="12"/>
    </location>
</feature>
<comment type="caution">
    <text evidence="2">The sequence shown here is derived from an EMBL/GenBank/DDBJ whole genome shotgun (WGS) entry which is preliminary data.</text>
</comment>
<proteinExistence type="predicted"/>
<reference evidence="2 3" key="1">
    <citation type="submission" date="2019-01" db="EMBL/GenBank/DDBJ databases">
        <title>A draft genome assembly of the solar-powered sea slug Elysia chlorotica.</title>
        <authorList>
            <person name="Cai H."/>
            <person name="Li Q."/>
            <person name="Fang X."/>
            <person name="Li J."/>
            <person name="Curtis N.E."/>
            <person name="Altenburger A."/>
            <person name="Shibata T."/>
            <person name="Feng M."/>
            <person name="Maeda T."/>
            <person name="Schwartz J.A."/>
            <person name="Shigenobu S."/>
            <person name="Lundholm N."/>
            <person name="Nishiyama T."/>
            <person name="Yang H."/>
            <person name="Hasebe M."/>
            <person name="Li S."/>
            <person name="Pierce S.K."/>
            <person name="Wang J."/>
        </authorList>
    </citation>
    <scope>NUCLEOTIDE SEQUENCE [LARGE SCALE GENOMIC DNA]</scope>
    <source>
        <strain evidence="2">EC2010</strain>
        <tissue evidence="2">Whole organism of an adult</tissue>
    </source>
</reference>
<accession>A0A3S1B6C0</accession>